<evidence type="ECO:0000259" key="4">
    <source>
        <dbReference type="PROSITE" id="PS50995"/>
    </source>
</evidence>
<dbReference type="SMART" id="SM00347">
    <property type="entry name" value="HTH_MARR"/>
    <property type="match status" value="1"/>
</dbReference>
<evidence type="ECO:0000313" key="5">
    <source>
        <dbReference type="EMBL" id="MBP1889897.1"/>
    </source>
</evidence>
<comment type="caution">
    <text evidence="5">The sequence shown here is derived from an EMBL/GenBank/DDBJ whole genome shotgun (WGS) entry which is preliminary data.</text>
</comment>
<reference evidence="5 6" key="1">
    <citation type="submission" date="2021-03" db="EMBL/GenBank/DDBJ databases">
        <title>Genomic Encyclopedia of Type Strains, Phase IV (KMG-IV): sequencing the most valuable type-strain genomes for metagenomic binning, comparative biology and taxonomic classification.</title>
        <authorList>
            <person name="Goeker M."/>
        </authorList>
    </citation>
    <scope>NUCLEOTIDE SEQUENCE [LARGE SCALE GENOMIC DNA]</scope>
    <source>
        <strain evidence="5 6">DSM 3984</strain>
    </source>
</reference>
<evidence type="ECO:0000256" key="2">
    <source>
        <dbReference type="ARBA" id="ARBA00023125"/>
    </source>
</evidence>
<dbReference type="PRINTS" id="PR00598">
    <property type="entry name" value="HTHMARR"/>
</dbReference>
<accession>A0ABS4F0X5</accession>
<dbReference type="RefSeq" id="WP_209796779.1">
    <property type="nucleotide sequence ID" value="NZ_JAGGJZ010000003.1"/>
</dbReference>
<evidence type="ECO:0000256" key="3">
    <source>
        <dbReference type="ARBA" id="ARBA00023163"/>
    </source>
</evidence>
<dbReference type="Proteomes" id="UP000783390">
    <property type="component" value="Unassembled WGS sequence"/>
</dbReference>
<dbReference type="InterPro" id="IPR000835">
    <property type="entry name" value="HTH_MarR-typ"/>
</dbReference>
<evidence type="ECO:0000313" key="6">
    <source>
        <dbReference type="Proteomes" id="UP000783390"/>
    </source>
</evidence>
<dbReference type="GO" id="GO:0003677">
    <property type="term" value="F:DNA binding"/>
    <property type="evidence" value="ECO:0007669"/>
    <property type="project" value="UniProtKB-KW"/>
</dbReference>
<dbReference type="InterPro" id="IPR036388">
    <property type="entry name" value="WH-like_DNA-bd_sf"/>
</dbReference>
<sequence>MKCIHEFNICLYIKEINSIINSKITEKLKLRGLTQSQVTAIKFIGHFDKLTLSELSQKMAIKKSTCSGIVDRLEKANIFERVKDKDDKRVTYIKFSEKGKILSDEIKGDINNSFKEIFNGICQEDLEIIESRLEKIINLIKEN</sequence>
<dbReference type="PANTHER" id="PTHR42756">
    <property type="entry name" value="TRANSCRIPTIONAL REGULATOR, MARR"/>
    <property type="match status" value="1"/>
</dbReference>
<dbReference type="PANTHER" id="PTHR42756:SF1">
    <property type="entry name" value="TRANSCRIPTIONAL REPRESSOR OF EMRAB OPERON"/>
    <property type="match status" value="1"/>
</dbReference>
<keyword evidence="2 5" id="KW-0238">DNA-binding</keyword>
<dbReference type="PROSITE" id="PS50995">
    <property type="entry name" value="HTH_MARR_2"/>
    <property type="match status" value="1"/>
</dbReference>
<dbReference type="EMBL" id="JAGGJZ010000003">
    <property type="protein sequence ID" value="MBP1889897.1"/>
    <property type="molecule type" value="Genomic_DNA"/>
</dbReference>
<dbReference type="Pfam" id="PF01047">
    <property type="entry name" value="MarR"/>
    <property type="match status" value="1"/>
</dbReference>
<evidence type="ECO:0000256" key="1">
    <source>
        <dbReference type="ARBA" id="ARBA00023015"/>
    </source>
</evidence>
<keyword evidence="1" id="KW-0805">Transcription regulation</keyword>
<gene>
    <name evidence="5" type="ORF">J2Z53_001480</name>
</gene>
<proteinExistence type="predicted"/>
<protein>
    <submittedName>
        <fullName evidence="5">DNA-binding MarR family transcriptional regulator</fullName>
    </submittedName>
</protein>
<dbReference type="InterPro" id="IPR036390">
    <property type="entry name" value="WH_DNA-bd_sf"/>
</dbReference>
<keyword evidence="6" id="KW-1185">Reference proteome</keyword>
<dbReference type="SUPFAM" id="SSF46785">
    <property type="entry name" value="Winged helix' DNA-binding domain"/>
    <property type="match status" value="1"/>
</dbReference>
<organism evidence="5 6">
    <name type="scientific">Clostridium moniliforme</name>
    <dbReference type="NCBI Taxonomy" id="39489"/>
    <lineage>
        <taxon>Bacteria</taxon>
        <taxon>Bacillati</taxon>
        <taxon>Bacillota</taxon>
        <taxon>Clostridia</taxon>
        <taxon>Eubacteriales</taxon>
        <taxon>Clostridiaceae</taxon>
        <taxon>Clostridium</taxon>
    </lineage>
</organism>
<keyword evidence="3" id="KW-0804">Transcription</keyword>
<dbReference type="Gene3D" id="1.10.10.10">
    <property type="entry name" value="Winged helix-like DNA-binding domain superfamily/Winged helix DNA-binding domain"/>
    <property type="match status" value="1"/>
</dbReference>
<feature type="domain" description="HTH marR-type" evidence="4">
    <location>
        <begin position="1"/>
        <end position="138"/>
    </location>
</feature>
<name>A0ABS4F0X5_9CLOT</name>